<dbReference type="AlphaFoldDB" id="A0AA41PWI1"/>
<dbReference type="InterPro" id="IPR010814">
    <property type="entry name" value="DUF1416"/>
</dbReference>
<dbReference type="RefSeq" id="WP_235050992.1">
    <property type="nucleotide sequence ID" value="NZ_JAKFHA010000002.1"/>
</dbReference>
<reference evidence="1" key="1">
    <citation type="submission" date="2022-01" db="EMBL/GenBank/DDBJ databases">
        <title>Genome-Based Taxonomic Classification of the Phylum Actinobacteria.</title>
        <authorList>
            <person name="Gao Y."/>
        </authorList>
    </citation>
    <scope>NUCLEOTIDE SEQUENCE</scope>
    <source>
        <strain evidence="1">KLBMP 8922</strain>
    </source>
</reference>
<dbReference type="Proteomes" id="UP001165378">
    <property type="component" value="Unassembled WGS sequence"/>
</dbReference>
<name>A0AA41PWI1_9ACTN</name>
<sequence>MCGAKAGGPDLAGVDVANETIIQGSVTKGGQPISGYVRLLDAGGDFTAEVPTSATGQFRFFAAPGTWTVRALVPGATVDRAIVAEKGGVAEVEIAV</sequence>
<dbReference type="SUPFAM" id="SSF49452">
    <property type="entry name" value="Starch-binding domain-like"/>
    <property type="match status" value="1"/>
</dbReference>
<organism evidence="1 2">
    <name type="scientific">Yinghuangia soli</name>
    <dbReference type="NCBI Taxonomy" id="2908204"/>
    <lineage>
        <taxon>Bacteria</taxon>
        <taxon>Bacillati</taxon>
        <taxon>Actinomycetota</taxon>
        <taxon>Actinomycetes</taxon>
        <taxon>Kitasatosporales</taxon>
        <taxon>Streptomycetaceae</taxon>
        <taxon>Yinghuangia</taxon>
    </lineage>
</organism>
<keyword evidence="2" id="KW-1185">Reference proteome</keyword>
<gene>
    <name evidence="1" type="ORF">LZ495_06495</name>
</gene>
<evidence type="ECO:0000313" key="1">
    <source>
        <dbReference type="EMBL" id="MCF2526867.1"/>
    </source>
</evidence>
<dbReference type="GO" id="GO:0030246">
    <property type="term" value="F:carbohydrate binding"/>
    <property type="evidence" value="ECO:0007669"/>
    <property type="project" value="InterPro"/>
</dbReference>
<dbReference type="Gene3D" id="2.60.40.1120">
    <property type="entry name" value="Carboxypeptidase-like, regulatory domain"/>
    <property type="match status" value="1"/>
</dbReference>
<protein>
    <submittedName>
        <fullName evidence="1">DUF1416 domain-containing protein</fullName>
    </submittedName>
</protein>
<dbReference type="Pfam" id="PF07210">
    <property type="entry name" value="DUF1416"/>
    <property type="match status" value="1"/>
</dbReference>
<dbReference type="InterPro" id="IPR013784">
    <property type="entry name" value="Carb-bd-like_fold"/>
</dbReference>
<evidence type="ECO:0000313" key="2">
    <source>
        <dbReference type="Proteomes" id="UP001165378"/>
    </source>
</evidence>
<proteinExistence type="predicted"/>
<accession>A0AA41PWI1</accession>
<comment type="caution">
    <text evidence="1">The sequence shown here is derived from an EMBL/GenBank/DDBJ whole genome shotgun (WGS) entry which is preliminary data.</text>
</comment>
<dbReference type="EMBL" id="JAKFHA010000002">
    <property type="protein sequence ID" value="MCF2526867.1"/>
    <property type="molecule type" value="Genomic_DNA"/>
</dbReference>